<dbReference type="Gene3D" id="3.10.180.10">
    <property type="entry name" value="2,3-Dihydroxybiphenyl 1,2-Dioxygenase, domain 1"/>
    <property type="match status" value="1"/>
</dbReference>
<dbReference type="PANTHER" id="PTHR35006">
    <property type="entry name" value="GLYOXALASE FAMILY PROTEIN (AFU_ORTHOLOGUE AFUA_5G14830)"/>
    <property type="match status" value="1"/>
</dbReference>
<feature type="compositionally biased region" description="Acidic residues" evidence="1">
    <location>
        <begin position="483"/>
        <end position="492"/>
    </location>
</feature>
<feature type="compositionally biased region" description="Basic and acidic residues" evidence="1">
    <location>
        <begin position="720"/>
        <end position="738"/>
    </location>
</feature>
<reference evidence="3 4" key="1">
    <citation type="submission" date="2015-01" db="EMBL/GenBank/DDBJ databases">
        <title>The Genome Sequence of Cladophialophora immunda CBS83496.</title>
        <authorList>
            <consortium name="The Broad Institute Genomics Platform"/>
            <person name="Cuomo C."/>
            <person name="de Hoog S."/>
            <person name="Gorbushina A."/>
            <person name="Stielow B."/>
            <person name="Teixiera M."/>
            <person name="Abouelleil A."/>
            <person name="Chapman S.B."/>
            <person name="Priest M."/>
            <person name="Young S.K."/>
            <person name="Wortman J."/>
            <person name="Nusbaum C."/>
            <person name="Birren B."/>
        </authorList>
    </citation>
    <scope>NUCLEOTIDE SEQUENCE [LARGE SCALE GENOMIC DNA]</scope>
    <source>
        <strain evidence="3 4">CBS 83496</strain>
    </source>
</reference>
<dbReference type="Proteomes" id="UP000054466">
    <property type="component" value="Unassembled WGS sequence"/>
</dbReference>
<feature type="region of interest" description="Disordered" evidence="1">
    <location>
        <begin position="127"/>
        <end position="200"/>
    </location>
</feature>
<feature type="region of interest" description="Disordered" evidence="1">
    <location>
        <begin position="222"/>
        <end position="243"/>
    </location>
</feature>
<dbReference type="RefSeq" id="XP_016243789.1">
    <property type="nucleotide sequence ID" value="XM_016399227.1"/>
</dbReference>
<feature type="compositionally biased region" description="Polar residues" evidence="1">
    <location>
        <begin position="676"/>
        <end position="685"/>
    </location>
</feature>
<evidence type="ECO:0000256" key="1">
    <source>
        <dbReference type="SAM" id="MobiDB-lite"/>
    </source>
</evidence>
<feature type="domain" description="VOC" evidence="2">
    <location>
        <begin position="1"/>
        <end position="122"/>
    </location>
</feature>
<dbReference type="PROSITE" id="PS51819">
    <property type="entry name" value="VOC"/>
    <property type="match status" value="1"/>
</dbReference>
<dbReference type="AlphaFoldDB" id="A0A0D2BWX5"/>
<evidence type="ECO:0000313" key="4">
    <source>
        <dbReference type="Proteomes" id="UP000054466"/>
    </source>
</evidence>
<sequence length="759" mass="80073">MPSSITLTVSHLPTSTSFFLSALQPLNYVFRGRQEHTIGFGPASPPNTPADFWITQEIPGVPAGAAHVAFPAASRAQVQDFFLAALKAGGKIHGEPCQRDASGYYSAAVIDFDGNSIEAVYRPAFGDDANKENADARSMVSHRSARAPSAAAPPKSVVSAAKSVRAPSQVASQAPSYVSSPPNVPPENTQPRPKPSGDVLGSLINEARNAANVARDLVNSMTPNLISSAPPNSSAGNNSTGGGSGAGEAIVGTLLGVAAGAALHYAFSNRSKEDSRDDREEHKFVPPPRPSGTGRSVTEPVNVMRAEYSTVPSEFHGVPGGLGYRAIEPAPSEYTYAPQEPSEQKLITMYDHDPSASTVQNFPDQASTIRPASVTRRVSMDSGVGLGVVPRDFDALSHASSKASRQSKKSMNAPPPTSYRAPTALTVKSKVSVASGGGRSRSRASSLSRLGRSLSGRSSADQPRSRSQSRHTSRSRRSRRDEFEENVPEDEEARTVVHMTESVHRSSSHVSSHHSHTESKVASHVSAHHSQAGSRAPSHISVHQSQAGSKAPSHVSVRESQAGSKAPSHISMHESQAGSKAPSHVSAHESHAASKAPSHASAHRSQAGSKAASHTSAHQSQAGSRAASYVSGHDSQATIKPASRVSSKHSRRDPAEYPLPPSRAATWAGSDIGRSSFVSARSNLGPTGPRTIIGKLNPVRDGGEITDDDDKTETASMVSKQKELAKLDVTDREVRPEDSVSQISVESRRSRRSKASSRR</sequence>
<dbReference type="EMBL" id="KN847046">
    <property type="protein sequence ID" value="KIW23573.1"/>
    <property type="molecule type" value="Genomic_DNA"/>
</dbReference>
<protein>
    <recommendedName>
        <fullName evidence="2">VOC domain-containing protein</fullName>
    </recommendedName>
</protein>
<dbReference type="HOGENOM" id="CLU_409928_0_0_1"/>
<proteinExistence type="predicted"/>
<keyword evidence="4" id="KW-1185">Reference proteome</keyword>
<evidence type="ECO:0000313" key="3">
    <source>
        <dbReference type="EMBL" id="KIW23573.1"/>
    </source>
</evidence>
<feature type="compositionally biased region" description="Low complexity" evidence="1">
    <location>
        <begin position="146"/>
        <end position="168"/>
    </location>
</feature>
<feature type="compositionally biased region" description="Low complexity" evidence="1">
    <location>
        <begin position="593"/>
        <end position="622"/>
    </location>
</feature>
<dbReference type="InterPro" id="IPR037523">
    <property type="entry name" value="VOC_core"/>
</dbReference>
<dbReference type="InterPro" id="IPR029068">
    <property type="entry name" value="Glyas_Bleomycin-R_OHBP_Dase"/>
</dbReference>
<feature type="compositionally biased region" description="Low complexity" evidence="1">
    <location>
        <begin position="227"/>
        <end position="238"/>
    </location>
</feature>
<gene>
    <name evidence="3" type="ORF">PV07_11761</name>
</gene>
<accession>A0A0D2BWX5</accession>
<dbReference type="VEuPathDB" id="FungiDB:PV07_11761"/>
<dbReference type="SUPFAM" id="SSF54593">
    <property type="entry name" value="Glyoxalase/Bleomycin resistance protein/Dihydroxybiphenyl dioxygenase"/>
    <property type="match status" value="1"/>
</dbReference>
<organism evidence="3 4">
    <name type="scientific">Cladophialophora immunda</name>
    <dbReference type="NCBI Taxonomy" id="569365"/>
    <lineage>
        <taxon>Eukaryota</taxon>
        <taxon>Fungi</taxon>
        <taxon>Dikarya</taxon>
        <taxon>Ascomycota</taxon>
        <taxon>Pezizomycotina</taxon>
        <taxon>Eurotiomycetes</taxon>
        <taxon>Chaetothyriomycetidae</taxon>
        <taxon>Chaetothyriales</taxon>
        <taxon>Herpotrichiellaceae</taxon>
        <taxon>Cladophialophora</taxon>
    </lineage>
</organism>
<feature type="compositionally biased region" description="Basic residues" evidence="1">
    <location>
        <begin position="467"/>
        <end position="478"/>
    </location>
</feature>
<dbReference type="CDD" id="cd07262">
    <property type="entry name" value="VOC_like"/>
    <property type="match status" value="1"/>
</dbReference>
<feature type="compositionally biased region" description="Basic residues" evidence="1">
    <location>
        <begin position="749"/>
        <end position="759"/>
    </location>
</feature>
<feature type="compositionally biased region" description="Basic and acidic residues" evidence="1">
    <location>
        <begin position="270"/>
        <end position="284"/>
    </location>
</feature>
<dbReference type="GeneID" id="27350955"/>
<dbReference type="PANTHER" id="PTHR35006:SF3">
    <property type="entry name" value="GLYOXALASE FAMILY PROTEIN (AFU_ORTHOLOGUE AFUA_3G06020)"/>
    <property type="match status" value="1"/>
</dbReference>
<feature type="compositionally biased region" description="Low complexity" evidence="1">
    <location>
        <begin position="443"/>
        <end position="460"/>
    </location>
</feature>
<dbReference type="STRING" id="569365.A0A0D2BWX5"/>
<evidence type="ECO:0000259" key="2">
    <source>
        <dbReference type="PROSITE" id="PS51819"/>
    </source>
</evidence>
<name>A0A0D2BWX5_9EURO</name>
<dbReference type="OrthoDB" id="10249419at2759"/>
<feature type="region of interest" description="Disordered" evidence="1">
    <location>
        <begin position="270"/>
        <end position="297"/>
    </location>
</feature>
<feature type="region of interest" description="Disordered" evidence="1">
    <location>
        <begin position="397"/>
        <end position="759"/>
    </location>
</feature>